<dbReference type="GO" id="GO:0005886">
    <property type="term" value="C:plasma membrane"/>
    <property type="evidence" value="ECO:0007669"/>
    <property type="project" value="UniProtKB-SubCell"/>
</dbReference>
<feature type="transmembrane region" description="Helical" evidence="7">
    <location>
        <begin position="145"/>
        <end position="164"/>
    </location>
</feature>
<dbReference type="SUPFAM" id="SSF52540">
    <property type="entry name" value="P-loop containing nucleoside triphosphate hydrolases"/>
    <property type="match status" value="1"/>
</dbReference>
<comment type="subcellular location">
    <subcellularLocation>
        <location evidence="1">Cell membrane</location>
        <topology evidence="1">Multi-pass membrane protein</topology>
    </subcellularLocation>
</comment>
<dbReference type="Pfam" id="PF00005">
    <property type="entry name" value="ABC_tran"/>
    <property type="match status" value="1"/>
</dbReference>
<feature type="domain" description="ABC transmembrane type-1" evidence="9">
    <location>
        <begin position="13"/>
        <end position="286"/>
    </location>
</feature>
<dbReference type="InterPro" id="IPR003439">
    <property type="entry name" value="ABC_transporter-like_ATP-bd"/>
</dbReference>
<gene>
    <name evidence="10" type="ORF">D9R08_09520</name>
</gene>
<protein>
    <submittedName>
        <fullName evidence="10">Type I secretion system permease/ATPase</fullName>
    </submittedName>
</protein>
<evidence type="ECO:0000256" key="2">
    <source>
        <dbReference type="ARBA" id="ARBA00022692"/>
    </source>
</evidence>
<evidence type="ECO:0000256" key="3">
    <source>
        <dbReference type="ARBA" id="ARBA00022741"/>
    </source>
</evidence>
<keyword evidence="11" id="KW-1185">Reference proteome</keyword>
<dbReference type="Gene3D" id="3.40.50.300">
    <property type="entry name" value="P-loop containing nucleotide triphosphate hydrolases"/>
    <property type="match status" value="1"/>
</dbReference>
<evidence type="ECO:0000256" key="1">
    <source>
        <dbReference type="ARBA" id="ARBA00004651"/>
    </source>
</evidence>
<dbReference type="PROSITE" id="PS50929">
    <property type="entry name" value="ABC_TM1F"/>
    <property type="match status" value="1"/>
</dbReference>
<dbReference type="Proteomes" id="UP000281343">
    <property type="component" value="Unassembled WGS sequence"/>
</dbReference>
<dbReference type="SUPFAM" id="SSF90123">
    <property type="entry name" value="ABC transporter transmembrane region"/>
    <property type="match status" value="1"/>
</dbReference>
<feature type="transmembrane region" description="Helical" evidence="7">
    <location>
        <begin position="114"/>
        <end position="139"/>
    </location>
</feature>
<feature type="transmembrane region" description="Helical" evidence="7">
    <location>
        <begin position="7"/>
        <end position="34"/>
    </location>
</feature>
<dbReference type="Gene3D" id="1.20.1560.10">
    <property type="entry name" value="ABC transporter type 1, transmembrane domain"/>
    <property type="match status" value="1"/>
</dbReference>
<evidence type="ECO:0000259" key="9">
    <source>
        <dbReference type="PROSITE" id="PS50929"/>
    </source>
</evidence>
<dbReference type="PANTHER" id="PTHR24221">
    <property type="entry name" value="ATP-BINDING CASSETTE SUB-FAMILY B"/>
    <property type="match status" value="1"/>
</dbReference>
<feature type="domain" description="ABC transporter" evidence="8">
    <location>
        <begin position="317"/>
        <end position="553"/>
    </location>
</feature>
<evidence type="ECO:0000259" key="8">
    <source>
        <dbReference type="PROSITE" id="PS50893"/>
    </source>
</evidence>
<dbReference type="NCBIfam" id="TIGR01842">
    <property type="entry name" value="type_I_sec_PrtD"/>
    <property type="match status" value="1"/>
</dbReference>
<dbReference type="GO" id="GO:0030256">
    <property type="term" value="C:type I protein secretion system complex"/>
    <property type="evidence" value="ECO:0007669"/>
    <property type="project" value="InterPro"/>
</dbReference>
<dbReference type="InterPro" id="IPR027417">
    <property type="entry name" value="P-loop_NTPase"/>
</dbReference>
<dbReference type="PANTHER" id="PTHR24221:SF248">
    <property type="entry name" value="ABC TRANSPORTER TRANSMEMBRANE REGION"/>
    <property type="match status" value="1"/>
</dbReference>
<dbReference type="GO" id="GO:0034040">
    <property type="term" value="F:ATPase-coupled lipid transmembrane transporter activity"/>
    <property type="evidence" value="ECO:0007669"/>
    <property type="project" value="TreeGrafter"/>
</dbReference>
<dbReference type="SMART" id="SM00382">
    <property type="entry name" value="AAA"/>
    <property type="match status" value="1"/>
</dbReference>
<keyword evidence="3" id="KW-0547">Nucleotide-binding</keyword>
<dbReference type="AlphaFoldDB" id="A0A3L9Y882"/>
<keyword evidence="2 7" id="KW-0812">Transmembrane</keyword>
<proteinExistence type="predicted"/>
<dbReference type="GO" id="GO:0030253">
    <property type="term" value="P:protein secretion by the type I secretion system"/>
    <property type="evidence" value="ECO:0007669"/>
    <property type="project" value="InterPro"/>
</dbReference>
<dbReference type="EMBL" id="RCNT01000004">
    <property type="protein sequence ID" value="RMA42513.1"/>
    <property type="molecule type" value="Genomic_DNA"/>
</dbReference>
<dbReference type="OrthoDB" id="9808328at2"/>
<feature type="transmembrane region" description="Helical" evidence="7">
    <location>
        <begin position="233"/>
        <end position="251"/>
    </location>
</feature>
<keyword evidence="6 7" id="KW-0472">Membrane</keyword>
<dbReference type="PROSITE" id="PS00211">
    <property type="entry name" value="ABC_TRANSPORTER_1"/>
    <property type="match status" value="1"/>
</dbReference>
<keyword evidence="5 7" id="KW-1133">Transmembrane helix</keyword>
<evidence type="ECO:0000256" key="5">
    <source>
        <dbReference type="ARBA" id="ARBA00022989"/>
    </source>
</evidence>
<keyword evidence="4" id="KW-0067">ATP-binding</keyword>
<organism evidence="10 11">
    <name type="scientific">Rhodophyticola porphyridii</name>
    <dbReference type="NCBI Taxonomy" id="1852017"/>
    <lineage>
        <taxon>Bacteria</taxon>
        <taxon>Pseudomonadati</taxon>
        <taxon>Pseudomonadota</taxon>
        <taxon>Alphaproteobacteria</taxon>
        <taxon>Rhodobacterales</taxon>
        <taxon>Roseobacteraceae</taxon>
        <taxon>Rhodophyticola</taxon>
    </lineage>
</organism>
<dbReference type="InterPro" id="IPR011527">
    <property type="entry name" value="ABC1_TM_dom"/>
</dbReference>
<feature type="transmembrane region" description="Helical" evidence="7">
    <location>
        <begin position="46"/>
        <end position="63"/>
    </location>
</feature>
<dbReference type="InterPro" id="IPR039421">
    <property type="entry name" value="Type_1_exporter"/>
</dbReference>
<dbReference type="InterPro" id="IPR017871">
    <property type="entry name" value="ABC_transporter-like_CS"/>
</dbReference>
<sequence length="560" mass="60516">MKARVRVLLLNTLFFSVFTNLLMLTGPLFMLQIYDRVLASRSEETLVALFALVGALYFFYWLIEYARGRVISRVGARLQDALNAPTFRAVIDRAARRQPFSHGSLQDIDAVRSLFASPVILALFDAPWTPLFLAAIFIFHPMLGWLAVAGGGILICTAILNQLLTWRKTGKAAEQSQIAGRFARQAELSGEYVVAQGMRGAMMERWIRMQDEAVDLSMRANDWTGSFTAFTRAFRLFLQSAMLAVGAWFVLRGEMTAGAMIAASILLGRALAPVETGVSQWGVVQRARGSWKGLKSLLTQEGVREPDTVLPAPEAHLDVRSVTMVLKPGAKPVLSQVSFDVKPGQAIGIIGRSGSGKTTLARIITGLIAPSAGEVRLGGAKLEQYGADRLGQYVGYLPQDVQFFDGTVAENIARMATAPDDMKVVEAAKKAGVHDIVLSLPDGYDTQVNGAAISLSGGQKQRLALARALYDDPVILVLDEPNSALDAEGSEALNAAVTAMKAEGRAVLIMTHRPTAISTCDNLLVLDGGSVAAFGPRDEIIKKLMKNAGEVQRVIKEGQQ</sequence>
<accession>A0A3L9Y882</accession>
<dbReference type="PROSITE" id="PS50893">
    <property type="entry name" value="ABC_TRANSPORTER_2"/>
    <property type="match status" value="1"/>
</dbReference>
<dbReference type="InterPro" id="IPR036640">
    <property type="entry name" value="ABC1_TM_sf"/>
</dbReference>
<dbReference type="InterPro" id="IPR003593">
    <property type="entry name" value="AAA+_ATPase"/>
</dbReference>
<evidence type="ECO:0000256" key="6">
    <source>
        <dbReference type="ARBA" id="ARBA00023136"/>
    </source>
</evidence>
<dbReference type="GO" id="GO:0140359">
    <property type="term" value="F:ABC-type transporter activity"/>
    <property type="evidence" value="ECO:0007669"/>
    <property type="project" value="InterPro"/>
</dbReference>
<dbReference type="GO" id="GO:0016887">
    <property type="term" value="F:ATP hydrolysis activity"/>
    <property type="evidence" value="ECO:0007669"/>
    <property type="project" value="InterPro"/>
</dbReference>
<dbReference type="GO" id="GO:0005524">
    <property type="term" value="F:ATP binding"/>
    <property type="evidence" value="ECO:0007669"/>
    <property type="project" value="UniProtKB-KW"/>
</dbReference>
<reference evidence="10 11" key="1">
    <citation type="submission" date="2018-10" db="EMBL/GenBank/DDBJ databases">
        <authorList>
            <person name="Jung H.S."/>
            <person name="Jeon C.O."/>
        </authorList>
    </citation>
    <scope>NUCLEOTIDE SEQUENCE [LARGE SCALE GENOMIC DNA]</scope>
    <source>
        <strain evidence="10 11">MA-7-27</strain>
    </source>
</reference>
<evidence type="ECO:0000256" key="4">
    <source>
        <dbReference type="ARBA" id="ARBA00022840"/>
    </source>
</evidence>
<evidence type="ECO:0000313" key="11">
    <source>
        <dbReference type="Proteomes" id="UP000281343"/>
    </source>
</evidence>
<name>A0A3L9Y882_9RHOB</name>
<dbReference type="InterPro" id="IPR010128">
    <property type="entry name" value="ATPase_T1SS_PrtD-like"/>
</dbReference>
<evidence type="ECO:0000313" key="10">
    <source>
        <dbReference type="EMBL" id="RMA42513.1"/>
    </source>
</evidence>
<comment type="caution">
    <text evidence="10">The sequence shown here is derived from an EMBL/GenBank/DDBJ whole genome shotgun (WGS) entry which is preliminary data.</text>
</comment>
<dbReference type="Pfam" id="PF00664">
    <property type="entry name" value="ABC_membrane"/>
    <property type="match status" value="1"/>
</dbReference>
<evidence type="ECO:0000256" key="7">
    <source>
        <dbReference type="SAM" id="Phobius"/>
    </source>
</evidence>